<evidence type="ECO:0000256" key="4">
    <source>
        <dbReference type="PROSITE-ProRule" id="PRU00176"/>
    </source>
</evidence>
<keyword evidence="9" id="KW-1185">Reference proteome</keyword>
<feature type="compositionally biased region" description="Low complexity" evidence="6">
    <location>
        <begin position="410"/>
        <end position="435"/>
    </location>
</feature>
<comment type="caution">
    <text evidence="8">The sequence shown here is derived from an EMBL/GenBank/DDBJ whole genome shotgun (WGS) entry which is preliminary data.</text>
</comment>
<dbReference type="SUPFAM" id="SSF63570">
    <property type="entry name" value="PABC (PABP) domain"/>
    <property type="match status" value="1"/>
</dbReference>
<dbReference type="Proteomes" id="UP000037035">
    <property type="component" value="Unassembled WGS sequence"/>
</dbReference>
<dbReference type="SUPFAM" id="SSF54928">
    <property type="entry name" value="RNA-binding domain, RBD"/>
    <property type="match status" value="2"/>
</dbReference>
<dbReference type="GO" id="GO:0003723">
    <property type="term" value="F:RNA binding"/>
    <property type="evidence" value="ECO:0007669"/>
    <property type="project" value="UniProtKB-UniRule"/>
</dbReference>
<proteinExistence type="predicted"/>
<dbReference type="InterPro" id="IPR012677">
    <property type="entry name" value="Nucleotide-bd_a/b_plait_sf"/>
</dbReference>
<dbReference type="InterPro" id="IPR036053">
    <property type="entry name" value="PABP-dom"/>
</dbReference>
<evidence type="ECO:0000256" key="2">
    <source>
        <dbReference type="ARBA" id="ARBA00022833"/>
    </source>
</evidence>
<evidence type="ECO:0000313" key="9">
    <source>
        <dbReference type="Proteomes" id="UP000037035"/>
    </source>
</evidence>
<feature type="compositionally biased region" description="Polar residues" evidence="6">
    <location>
        <begin position="380"/>
        <end position="402"/>
    </location>
</feature>
<feature type="region of interest" description="Disordered" evidence="6">
    <location>
        <begin position="735"/>
        <end position="783"/>
    </location>
</feature>
<evidence type="ECO:0000256" key="1">
    <source>
        <dbReference type="ARBA" id="ARBA00004123"/>
    </source>
</evidence>
<dbReference type="GO" id="GO:0003684">
    <property type="term" value="F:damaged DNA binding"/>
    <property type="evidence" value="ECO:0007669"/>
    <property type="project" value="InterPro"/>
</dbReference>
<dbReference type="GO" id="GO:0000715">
    <property type="term" value="P:nucleotide-excision repair, DNA damage recognition"/>
    <property type="evidence" value="ECO:0007669"/>
    <property type="project" value="TreeGrafter"/>
</dbReference>
<keyword evidence="4" id="KW-0694">RNA-binding</keyword>
<dbReference type="EMBL" id="LAVV01011151">
    <property type="protein sequence ID" value="KNZ48135.1"/>
    <property type="molecule type" value="Genomic_DNA"/>
</dbReference>
<dbReference type="GO" id="GO:0070914">
    <property type="term" value="P:UV-damage excision repair"/>
    <property type="evidence" value="ECO:0007669"/>
    <property type="project" value="TreeGrafter"/>
</dbReference>
<dbReference type="PANTHER" id="PTHR10142:SF0">
    <property type="entry name" value="DNA REPAIR PROTEIN COMPLEMENTING XP-A CELLS"/>
    <property type="match status" value="1"/>
</dbReference>
<evidence type="ECO:0000256" key="6">
    <source>
        <dbReference type="SAM" id="MobiDB-lite"/>
    </source>
</evidence>
<dbReference type="InterPro" id="IPR000504">
    <property type="entry name" value="RRM_dom"/>
</dbReference>
<dbReference type="PROSITE" id="PS50102">
    <property type="entry name" value="RRM"/>
    <property type="match status" value="2"/>
</dbReference>
<dbReference type="GO" id="GO:0006284">
    <property type="term" value="P:base-excision repair"/>
    <property type="evidence" value="ECO:0007669"/>
    <property type="project" value="TreeGrafter"/>
</dbReference>
<feature type="domain" description="RRM" evidence="7">
    <location>
        <begin position="467"/>
        <end position="547"/>
    </location>
</feature>
<dbReference type="CDD" id="cd00590">
    <property type="entry name" value="RRM_SF"/>
    <property type="match status" value="1"/>
</dbReference>
<keyword evidence="5" id="KW-0175">Coiled coil</keyword>
<feature type="coiled-coil region" evidence="5">
    <location>
        <begin position="12"/>
        <end position="40"/>
    </location>
</feature>
<dbReference type="Gene3D" id="3.30.70.330">
    <property type="match status" value="2"/>
</dbReference>
<dbReference type="InterPro" id="IPR000465">
    <property type="entry name" value="XPA/RAD14"/>
</dbReference>
<dbReference type="SMART" id="SM00360">
    <property type="entry name" value="RRM"/>
    <property type="match status" value="2"/>
</dbReference>
<organism evidence="8 9">
    <name type="scientific">Puccinia sorghi</name>
    <dbReference type="NCBI Taxonomy" id="27349"/>
    <lineage>
        <taxon>Eukaryota</taxon>
        <taxon>Fungi</taxon>
        <taxon>Dikarya</taxon>
        <taxon>Basidiomycota</taxon>
        <taxon>Pucciniomycotina</taxon>
        <taxon>Pucciniomycetes</taxon>
        <taxon>Pucciniales</taxon>
        <taxon>Pucciniaceae</taxon>
        <taxon>Puccinia</taxon>
    </lineage>
</organism>
<dbReference type="STRING" id="27349.A0A0L6UJY6"/>
<dbReference type="Pfam" id="PF00076">
    <property type="entry name" value="RRM_1"/>
    <property type="match status" value="2"/>
</dbReference>
<dbReference type="InterPro" id="IPR037129">
    <property type="entry name" value="XPA_sf"/>
</dbReference>
<dbReference type="Gene3D" id="1.10.1900.10">
    <property type="entry name" value="c-terminal domain of poly(a) binding protein"/>
    <property type="match status" value="1"/>
</dbReference>
<dbReference type="PANTHER" id="PTHR10142">
    <property type="entry name" value="DNA REPAIR PROTEIN COMPLEMENTING XP-A CELLS"/>
    <property type="match status" value="1"/>
</dbReference>
<dbReference type="InterPro" id="IPR009061">
    <property type="entry name" value="DNA-bd_dom_put_sf"/>
</dbReference>
<dbReference type="InterPro" id="IPR022656">
    <property type="entry name" value="XPA_C"/>
</dbReference>
<dbReference type="InterPro" id="IPR035979">
    <property type="entry name" value="RBD_domain_sf"/>
</dbReference>
<dbReference type="GO" id="GO:1901255">
    <property type="term" value="P:nucleotide-excision repair involved in interstrand cross-link repair"/>
    <property type="evidence" value="ECO:0007669"/>
    <property type="project" value="TreeGrafter"/>
</dbReference>
<feature type="domain" description="RRM" evidence="7">
    <location>
        <begin position="264"/>
        <end position="345"/>
    </location>
</feature>
<comment type="subcellular location">
    <subcellularLocation>
        <location evidence="1">Nucleus</location>
    </subcellularLocation>
</comment>
<dbReference type="AlphaFoldDB" id="A0A0L6UJY6"/>
<evidence type="ECO:0000313" key="8">
    <source>
        <dbReference type="EMBL" id="KNZ48135.1"/>
    </source>
</evidence>
<dbReference type="Pfam" id="PF05181">
    <property type="entry name" value="XPA_C"/>
    <property type="match status" value="1"/>
</dbReference>
<sequence>MKNSKGGFLLDNEQDDARLLKQARQIEELKRQRLKQAEKLSQAPHLSLDKSKNPQCTVCGSIELDLQLLQIFKVPEQTDVLCVEETAELKDSELLPHLLKANPHQSTYSNMMLFLREQVEAYAFSEKKWGSAEALDEEFERRETAKKQAKNRKFEAQLKELRKKTRSNIWHQRQEAAHVHSFETLRNSSGTQMQKCSGCGLQNEARLNIQRTDDQLQGTVEFEKLENAEKAYATLHNCYLSQYDSYLRLSHSADPAADPKPSARVRLIKFLPPHVTPGRLFSIFRPFGPIYRVTLNYHHTPDGLPFFSGTAVIEFYTESQASLAQTEMHCSELDRHTIAVEEYDDRRDRSGRGMALINSSTTTSPQSKWAQAAPFVPLTPSDSLTVHNNRRPSQQSSFSSEGQPPVSKWANAQNQQQPYLLNPNSSSISPTTTTSKWASPQTPHISGHNSPDPSGQPIMSQKQVDPCNLFIKGLSPELESGDLFHAFKQFGTIVSARVMKNETTGVSKQFGFVSFTTEEATANALKAMDGVSLGQSSNRIVVRLHELKKIKEGRPSKLVSPPPITHVLEETSTNRQGPELLLSSGPMQQAVPEPQTPGKKNALEVQTASPMVQEAQLTQTIGGSRLSSALASPSILSACGSPTTSSVSMGPTTERQRMAAAVGRLQEGADEGMMSELLELLMALPTRERKLCLFNPQVLATKVSEAREIIETPDELLPPPKSQPVTASNLALAANPTTETPVRSSAQPGLVAPSSNKAITGSPAHDTSITGSPSSRRSEVAEPEFTSLASLGRLGVTEIVAIMLEQPHRVGPDILPPCSTDAWRTKKKETEVWLDEKIFSLPSIHQQKQKIGEKLFRIVKGFGLKNAPKITVDLLDSHPLRPLALLMTLFPEILKEKIRPSSSSDVPVS</sequence>
<dbReference type="VEuPathDB" id="FungiDB:VP01_588g11"/>
<feature type="region of interest" description="Disordered" evidence="6">
    <location>
        <begin position="380"/>
        <end position="461"/>
    </location>
</feature>
<evidence type="ECO:0000256" key="5">
    <source>
        <dbReference type="SAM" id="Coils"/>
    </source>
</evidence>
<feature type="compositionally biased region" description="Polar residues" evidence="6">
    <location>
        <begin position="436"/>
        <end position="461"/>
    </location>
</feature>
<dbReference type="SUPFAM" id="SSF46955">
    <property type="entry name" value="Putative DNA-binding domain"/>
    <property type="match status" value="1"/>
</dbReference>
<protein>
    <recommendedName>
        <fullName evidence="7">RRM domain-containing protein</fullName>
    </recommendedName>
</protein>
<dbReference type="FunFam" id="3.30.70.330:FF:002275">
    <property type="match status" value="1"/>
</dbReference>
<evidence type="ECO:0000259" key="7">
    <source>
        <dbReference type="PROSITE" id="PS50102"/>
    </source>
</evidence>
<feature type="compositionally biased region" description="Polar residues" evidence="6">
    <location>
        <begin position="735"/>
        <end position="775"/>
    </location>
</feature>
<dbReference type="GO" id="GO:0000110">
    <property type="term" value="C:nucleotide-excision repair factor 1 complex"/>
    <property type="evidence" value="ECO:0007669"/>
    <property type="project" value="TreeGrafter"/>
</dbReference>
<accession>A0A0L6UJY6</accession>
<reference evidence="8 9" key="1">
    <citation type="submission" date="2015-08" db="EMBL/GenBank/DDBJ databases">
        <title>Next Generation Sequencing and Analysis of the Genome of Puccinia sorghi L Schw, the Causal Agent of Maize Common Rust.</title>
        <authorList>
            <person name="Rochi L."/>
            <person name="Burguener G."/>
            <person name="Darino M."/>
            <person name="Turjanski A."/>
            <person name="Kreff E."/>
            <person name="Dieguez M.J."/>
            <person name="Sacco F."/>
        </authorList>
    </citation>
    <scope>NUCLEOTIDE SEQUENCE [LARGE SCALE GENOMIC DNA]</scope>
    <source>
        <strain evidence="8 9">RO10H11247</strain>
    </source>
</reference>
<keyword evidence="3" id="KW-0539">Nucleus</keyword>
<keyword evidence="2" id="KW-0862">Zinc</keyword>
<evidence type="ECO:0000256" key="3">
    <source>
        <dbReference type="ARBA" id="ARBA00023242"/>
    </source>
</evidence>
<name>A0A0L6UJY6_9BASI</name>
<dbReference type="Gene3D" id="3.90.530.10">
    <property type="entry name" value="XPA C-terminal domain"/>
    <property type="match status" value="1"/>
</dbReference>
<feature type="coiled-coil region" evidence="5">
    <location>
        <begin position="132"/>
        <end position="164"/>
    </location>
</feature>
<dbReference type="OrthoDB" id="6159137at2759"/>
<gene>
    <name evidence="8" type="ORF">VP01_588g11</name>
</gene>